<proteinExistence type="predicted"/>
<dbReference type="Pfam" id="PF13377">
    <property type="entry name" value="Peripla_BP_3"/>
    <property type="match status" value="1"/>
</dbReference>
<dbReference type="Gene3D" id="3.40.50.2300">
    <property type="match status" value="2"/>
</dbReference>
<dbReference type="PROSITE" id="PS50949">
    <property type="entry name" value="HTH_GNTR"/>
    <property type="match status" value="1"/>
</dbReference>
<dbReference type="InterPro" id="IPR046335">
    <property type="entry name" value="LacI/GalR-like_sensor"/>
</dbReference>
<keyword evidence="3" id="KW-0804">Transcription</keyword>
<dbReference type="InterPro" id="IPR036388">
    <property type="entry name" value="WH-like_DNA-bd_sf"/>
</dbReference>
<dbReference type="Proteomes" id="UP000321926">
    <property type="component" value="Unassembled WGS sequence"/>
</dbReference>
<keyword evidence="1" id="KW-0805">Transcription regulation</keyword>
<dbReference type="InterPro" id="IPR000524">
    <property type="entry name" value="Tscrpt_reg_HTH_GntR"/>
</dbReference>
<dbReference type="GO" id="GO:0003700">
    <property type="term" value="F:DNA-binding transcription factor activity"/>
    <property type="evidence" value="ECO:0007669"/>
    <property type="project" value="InterPro"/>
</dbReference>
<dbReference type="RefSeq" id="WP_147922784.1">
    <property type="nucleotide sequence ID" value="NZ_VRTY01000065.1"/>
</dbReference>
<dbReference type="Gene3D" id="1.10.10.10">
    <property type="entry name" value="Winged helix-like DNA-binding domain superfamily/Winged helix DNA-binding domain"/>
    <property type="match status" value="1"/>
</dbReference>
<evidence type="ECO:0000259" key="4">
    <source>
        <dbReference type="PROSITE" id="PS50949"/>
    </source>
</evidence>
<dbReference type="InterPro" id="IPR028082">
    <property type="entry name" value="Peripla_BP_I"/>
</dbReference>
<dbReference type="PANTHER" id="PTHR38445:SF10">
    <property type="entry name" value="GNTR-FAMILY TRANSCRIPTIONAL REGULATOR"/>
    <property type="match status" value="1"/>
</dbReference>
<name>A0A5C8JFQ1_9BACT</name>
<dbReference type="AlphaFoldDB" id="A0A5C8JFQ1"/>
<dbReference type="GO" id="GO:0003677">
    <property type="term" value="F:DNA binding"/>
    <property type="evidence" value="ECO:0007669"/>
    <property type="project" value="UniProtKB-KW"/>
</dbReference>
<sequence>MELLDRIEEASATPKYLQVVNAIIADIEAGVLKRGHRIPSINETSEMYYLSRDTIEKAYKVLRKRGVISSVKGKGCYISHTFASDKIRVLLLFNKLSAYKKTVYYSLLKSLGEDAVVDLQIHHYDGKICQNFIQESLGKYQYYVIMPHFYANVEVAMQTIDLIPPEKLLLLDKNIESYAGDCAAIYQDFERDIRAALHSGRDLLAKYNKLLLVYPKEVSYPIEIVKGFRHFCRETNFDHAIVSSIKEEPLAAKTAYIVLEESDLADLITQSRSLGLQLGKDVGLISYNDTPLKKILDNGITVISTDHEKMGGTAAYLMKHKLRERIHNPFTLIRRNSL</sequence>
<evidence type="ECO:0000313" key="6">
    <source>
        <dbReference type="Proteomes" id="UP000321926"/>
    </source>
</evidence>
<reference evidence="5 6" key="1">
    <citation type="submission" date="2019-08" db="EMBL/GenBank/DDBJ databases">
        <authorList>
            <person name="Shi S."/>
        </authorList>
    </citation>
    <scope>NUCLEOTIDE SEQUENCE [LARGE SCALE GENOMIC DNA]</scope>
    <source>
        <strain evidence="5 6">GY10130</strain>
    </source>
</reference>
<organism evidence="5 6">
    <name type="scientific">Pontibacter qinzhouensis</name>
    <dbReference type="NCBI Taxonomy" id="2603253"/>
    <lineage>
        <taxon>Bacteria</taxon>
        <taxon>Pseudomonadati</taxon>
        <taxon>Bacteroidota</taxon>
        <taxon>Cytophagia</taxon>
        <taxon>Cytophagales</taxon>
        <taxon>Hymenobacteraceae</taxon>
        <taxon>Pontibacter</taxon>
    </lineage>
</organism>
<dbReference type="EMBL" id="VRTY01000065">
    <property type="protein sequence ID" value="TXK37100.1"/>
    <property type="molecule type" value="Genomic_DNA"/>
</dbReference>
<evidence type="ECO:0000256" key="1">
    <source>
        <dbReference type="ARBA" id="ARBA00023015"/>
    </source>
</evidence>
<comment type="caution">
    <text evidence="5">The sequence shown here is derived from an EMBL/GenBank/DDBJ whole genome shotgun (WGS) entry which is preliminary data.</text>
</comment>
<dbReference type="OrthoDB" id="742238at2"/>
<evidence type="ECO:0000256" key="3">
    <source>
        <dbReference type="ARBA" id="ARBA00023163"/>
    </source>
</evidence>
<feature type="domain" description="HTH gntR-type" evidence="4">
    <location>
        <begin position="13"/>
        <end position="81"/>
    </location>
</feature>
<dbReference type="CDD" id="cd07377">
    <property type="entry name" value="WHTH_GntR"/>
    <property type="match status" value="1"/>
</dbReference>
<dbReference type="Pfam" id="PF00392">
    <property type="entry name" value="GntR"/>
    <property type="match status" value="1"/>
</dbReference>
<keyword evidence="6" id="KW-1185">Reference proteome</keyword>
<dbReference type="PANTHER" id="PTHR38445">
    <property type="entry name" value="HTH-TYPE TRANSCRIPTIONAL REPRESSOR YTRA"/>
    <property type="match status" value="1"/>
</dbReference>
<accession>A0A5C8JFQ1</accession>
<evidence type="ECO:0000313" key="5">
    <source>
        <dbReference type="EMBL" id="TXK37100.1"/>
    </source>
</evidence>
<dbReference type="InterPro" id="IPR036390">
    <property type="entry name" value="WH_DNA-bd_sf"/>
</dbReference>
<evidence type="ECO:0000256" key="2">
    <source>
        <dbReference type="ARBA" id="ARBA00023125"/>
    </source>
</evidence>
<gene>
    <name evidence="5" type="ORF">FVR03_16075</name>
</gene>
<protein>
    <submittedName>
        <fullName evidence="5">GntR family transcriptional regulator</fullName>
    </submittedName>
</protein>
<dbReference type="SMART" id="SM00345">
    <property type="entry name" value="HTH_GNTR"/>
    <property type="match status" value="1"/>
</dbReference>
<dbReference type="SUPFAM" id="SSF53822">
    <property type="entry name" value="Periplasmic binding protein-like I"/>
    <property type="match status" value="1"/>
</dbReference>
<dbReference type="SUPFAM" id="SSF46785">
    <property type="entry name" value="Winged helix' DNA-binding domain"/>
    <property type="match status" value="1"/>
</dbReference>
<keyword evidence="2" id="KW-0238">DNA-binding</keyword>